<dbReference type="Proteomes" id="UP000193450">
    <property type="component" value="Chromosome"/>
</dbReference>
<dbReference type="STRING" id="716816.BST96_16710"/>
<keyword evidence="2" id="KW-1133">Transmembrane helix</keyword>
<keyword evidence="2" id="KW-0812">Transmembrane</keyword>
<sequence length="175" mass="19575">MSYILDALKKSDQERQQNNGPGLQTVQRPHLMNKQGHTRNIVIILLLLVIMALVLAGAWSIYNKPVATVEEVALPQLAPQPQPVAVVSPPPSPSSYIVEFSELPDPVQKAIPALTFSFHVYSDNPERRTIIINKRRVREGDSVSQGLVLEAITQQGVVLQWQGQHRFTINVVENW</sequence>
<keyword evidence="2" id="KW-0472">Membrane</keyword>
<accession>A0A1X9NEK1</accession>
<evidence type="ECO:0000256" key="1">
    <source>
        <dbReference type="SAM" id="MobiDB-lite"/>
    </source>
</evidence>
<keyword evidence="5" id="KW-1185">Reference proteome</keyword>
<feature type="domain" description="Type II secretion system protein GspB C-terminal" evidence="3">
    <location>
        <begin position="111"/>
        <end position="169"/>
    </location>
</feature>
<reference evidence="4 5" key="1">
    <citation type="submission" date="2016-11" db="EMBL/GenBank/DDBJ databases">
        <title>Trade-off between light-utilization and light-protection in marine flavobacteria.</title>
        <authorList>
            <person name="Kumagai Y."/>
        </authorList>
    </citation>
    <scope>NUCLEOTIDE SEQUENCE [LARGE SCALE GENOMIC DNA]</scope>
    <source>
        <strain evidence="4 5">NBRC 107125</strain>
    </source>
</reference>
<name>A0A1X9NEK1_9GAMM</name>
<feature type="region of interest" description="Disordered" evidence="1">
    <location>
        <begin position="10"/>
        <end position="31"/>
    </location>
</feature>
<dbReference type="Pfam" id="PF16537">
    <property type="entry name" value="T2SSB"/>
    <property type="match status" value="1"/>
</dbReference>
<dbReference type="EMBL" id="CP019343">
    <property type="protein sequence ID" value="ARN75601.1"/>
    <property type="molecule type" value="Genomic_DNA"/>
</dbReference>
<dbReference type="OrthoDB" id="5432325at2"/>
<feature type="compositionally biased region" description="Polar residues" evidence="1">
    <location>
        <begin position="16"/>
        <end position="27"/>
    </location>
</feature>
<evidence type="ECO:0000256" key="2">
    <source>
        <dbReference type="SAM" id="Phobius"/>
    </source>
</evidence>
<gene>
    <name evidence="4" type="ORF">BST96_16710</name>
</gene>
<dbReference type="GO" id="GO:0015627">
    <property type="term" value="C:type II protein secretion system complex"/>
    <property type="evidence" value="ECO:0007669"/>
    <property type="project" value="InterPro"/>
</dbReference>
<evidence type="ECO:0000259" key="3">
    <source>
        <dbReference type="Pfam" id="PF16537"/>
    </source>
</evidence>
<dbReference type="RefSeq" id="WP_085759786.1">
    <property type="nucleotide sequence ID" value="NZ_CP019343.1"/>
</dbReference>
<feature type="transmembrane region" description="Helical" evidence="2">
    <location>
        <begin position="41"/>
        <end position="62"/>
    </location>
</feature>
<proteinExistence type="predicted"/>
<dbReference type="KEGG" id="osg:BST96_16710"/>
<protein>
    <recommendedName>
        <fullName evidence="3">Type II secretion system protein GspB C-terminal domain-containing protein</fullName>
    </recommendedName>
</protein>
<organism evidence="4 5">
    <name type="scientific">Oceanicoccus sagamiensis</name>
    <dbReference type="NCBI Taxonomy" id="716816"/>
    <lineage>
        <taxon>Bacteria</taxon>
        <taxon>Pseudomonadati</taxon>
        <taxon>Pseudomonadota</taxon>
        <taxon>Gammaproteobacteria</taxon>
        <taxon>Cellvibrionales</taxon>
        <taxon>Spongiibacteraceae</taxon>
        <taxon>Oceanicoccus</taxon>
    </lineage>
</organism>
<dbReference type="AlphaFoldDB" id="A0A1X9NEK1"/>
<evidence type="ECO:0000313" key="4">
    <source>
        <dbReference type="EMBL" id="ARN75601.1"/>
    </source>
</evidence>
<dbReference type="InterPro" id="IPR032389">
    <property type="entry name" value="GspB_C"/>
</dbReference>
<evidence type="ECO:0000313" key="5">
    <source>
        <dbReference type="Proteomes" id="UP000193450"/>
    </source>
</evidence>